<dbReference type="PROSITE" id="PS00398">
    <property type="entry name" value="RECOMBINASES_2"/>
    <property type="match status" value="1"/>
</dbReference>
<dbReference type="InterPro" id="IPR036162">
    <property type="entry name" value="Resolvase-like_N_sf"/>
</dbReference>
<dbReference type="SMART" id="SM00857">
    <property type="entry name" value="Resolvase"/>
    <property type="match status" value="1"/>
</dbReference>
<dbReference type="Gene3D" id="3.40.50.1390">
    <property type="entry name" value="Resolvase, N-terminal catalytic domain"/>
    <property type="match status" value="1"/>
</dbReference>
<feature type="domain" description="Resolvase/invertase-type recombinase catalytic" evidence="4">
    <location>
        <begin position="2"/>
        <end position="144"/>
    </location>
</feature>
<dbReference type="InterPro" id="IPR006119">
    <property type="entry name" value="Resolv_N"/>
</dbReference>
<keyword evidence="7" id="KW-1185">Reference proteome</keyword>
<dbReference type="InterPro" id="IPR050639">
    <property type="entry name" value="SSR_resolvase"/>
</dbReference>
<dbReference type="Proteomes" id="UP000019489">
    <property type="component" value="Unassembled WGS sequence"/>
</dbReference>
<dbReference type="STRING" id="1386089.N865_05905"/>
<evidence type="ECO:0000256" key="1">
    <source>
        <dbReference type="ARBA" id="ARBA00022908"/>
    </source>
</evidence>
<evidence type="ECO:0000259" key="4">
    <source>
        <dbReference type="PROSITE" id="PS51736"/>
    </source>
</evidence>
<evidence type="ECO:0000256" key="2">
    <source>
        <dbReference type="ARBA" id="ARBA00023125"/>
    </source>
</evidence>
<name>W9GAQ2_9MICO</name>
<keyword evidence="3" id="KW-0233">DNA recombination</keyword>
<dbReference type="Pfam" id="PF00239">
    <property type="entry name" value="Resolvase"/>
    <property type="match status" value="1"/>
</dbReference>
<dbReference type="GO" id="GO:0000150">
    <property type="term" value="F:DNA strand exchange activity"/>
    <property type="evidence" value="ECO:0007669"/>
    <property type="project" value="InterPro"/>
</dbReference>
<evidence type="ECO:0000256" key="3">
    <source>
        <dbReference type="ARBA" id="ARBA00023172"/>
    </source>
</evidence>
<organism evidence="6 7">
    <name type="scientific">Intrasporangium oryzae NRRL B-24470</name>
    <dbReference type="NCBI Taxonomy" id="1386089"/>
    <lineage>
        <taxon>Bacteria</taxon>
        <taxon>Bacillati</taxon>
        <taxon>Actinomycetota</taxon>
        <taxon>Actinomycetes</taxon>
        <taxon>Micrococcales</taxon>
        <taxon>Intrasporangiaceae</taxon>
        <taxon>Intrasporangium</taxon>
    </lineage>
</organism>
<keyword evidence="1" id="KW-0229">DNA integration</keyword>
<protein>
    <submittedName>
        <fullName evidence="6">Invertase</fullName>
    </submittedName>
</protein>
<keyword evidence="2" id="KW-0238">DNA-binding</keyword>
<reference evidence="6 7" key="1">
    <citation type="submission" date="2013-08" db="EMBL/GenBank/DDBJ databases">
        <title>Intrasporangium oryzae NRRL B-24470.</title>
        <authorList>
            <person name="Liu H."/>
            <person name="Wang G."/>
        </authorList>
    </citation>
    <scope>NUCLEOTIDE SEQUENCE [LARGE SCALE GENOMIC DNA]</scope>
    <source>
        <strain evidence="6 7">NRRL B-24470</strain>
    </source>
</reference>
<dbReference type="SUPFAM" id="SSF53041">
    <property type="entry name" value="Resolvase-like"/>
    <property type="match status" value="1"/>
</dbReference>
<dbReference type="GO" id="GO:0003677">
    <property type="term" value="F:DNA binding"/>
    <property type="evidence" value="ECO:0007669"/>
    <property type="project" value="UniProtKB-KW"/>
</dbReference>
<feature type="domain" description="Recombinase" evidence="5">
    <location>
        <begin position="152"/>
        <end position="253"/>
    </location>
</feature>
<accession>W9GAQ2</accession>
<sequence length="451" mass="48542">MTDRAYLRISLDTLASGSIAKQRAALTKAADGEPVFYADESVSGSKVPFAKRPEGARLLSDLHAGDRVLVTKLDRMGRNTEDVLATVRRITEAGASVRFTEQDIDTSGPVGQLLLTILAAVAQMEAAMIAERRRESLVAFKAEGRHAVGEAPFGLQSAPNPTGRGLVLRPHPEEAPALREAVERLYAGTPLSTLAADLGILDTRLGRVLRNERLAGVLEQTPDGPRLDPDMAVFTLVEWDRLQKHLTSRPVKTWTPSEGIGAALSCSECGDRLYFNAAKVPTEATYRCRGVAANHKEGGRPRAAVTAHNAEARVESLFLDAMGDLPVTITVTEESDAARTEGIALARMRLKAAEEALSAAKTREEHLAATDAHWDALEAVEAAKALPVQSFSVVKQTGETFADLYARGGADRVNALQLAGRWVVSPGRLPLADKVRFFADADLWVEANDGK</sequence>
<dbReference type="PANTHER" id="PTHR30461">
    <property type="entry name" value="DNA-INVERTASE FROM LAMBDOID PROPHAGE"/>
    <property type="match status" value="1"/>
</dbReference>
<evidence type="ECO:0000313" key="7">
    <source>
        <dbReference type="Proteomes" id="UP000019489"/>
    </source>
</evidence>
<dbReference type="InterPro" id="IPR011109">
    <property type="entry name" value="DNA_bind_recombinase_dom"/>
</dbReference>
<dbReference type="InterPro" id="IPR006118">
    <property type="entry name" value="Recombinase_CS"/>
</dbReference>
<dbReference type="RefSeq" id="WP_169735751.1">
    <property type="nucleotide sequence ID" value="NZ_AWSA01000031.1"/>
</dbReference>
<dbReference type="GO" id="GO:0015074">
    <property type="term" value="P:DNA integration"/>
    <property type="evidence" value="ECO:0007669"/>
    <property type="project" value="UniProtKB-KW"/>
</dbReference>
<dbReference type="eggNOG" id="COG1961">
    <property type="taxonomic scope" value="Bacteria"/>
</dbReference>
<dbReference type="AlphaFoldDB" id="W9GAQ2"/>
<proteinExistence type="predicted"/>
<gene>
    <name evidence="6" type="ORF">N865_05905</name>
</gene>
<dbReference type="PROSITE" id="PS51736">
    <property type="entry name" value="RECOMBINASES_3"/>
    <property type="match status" value="1"/>
</dbReference>
<dbReference type="PROSITE" id="PS51737">
    <property type="entry name" value="RECOMBINASE_DNA_BIND"/>
    <property type="match status" value="1"/>
</dbReference>
<comment type="caution">
    <text evidence="6">The sequence shown here is derived from an EMBL/GenBank/DDBJ whole genome shotgun (WGS) entry which is preliminary data.</text>
</comment>
<evidence type="ECO:0000313" key="6">
    <source>
        <dbReference type="EMBL" id="EWT00949.1"/>
    </source>
</evidence>
<evidence type="ECO:0000259" key="5">
    <source>
        <dbReference type="PROSITE" id="PS51737"/>
    </source>
</evidence>
<dbReference type="PANTHER" id="PTHR30461:SF2">
    <property type="entry name" value="SERINE RECOMBINASE PINE-RELATED"/>
    <property type="match status" value="1"/>
</dbReference>
<dbReference type="EMBL" id="AWSA01000031">
    <property type="protein sequence ID" value="EWT00949.1"/>
    <property type="molecule type" value="Genomic_DNA"/>
</dbReference>
<dbReference type="CDD" id="cd03768">
    <property type="entry name" value="SR_ResInv"/>
    <property type="match status" value="1"/>
</dbReference>